<evidence type="ECO:0000256" key="3">
    <source>
        <dbReference type="ARBA" id="ARBA00022553"/>
    </source>
</evidence>
<protein>
    <submittedName>
        <fullName evidence="9">HAMP domain-containing protein</fullName>
    </submittedName>
</protein>
<evidence type="ECO:0000256" key="6">
    <source>
        <dbReference type="ARBA" id="ARBA00023136"/>
    </source>
</evidence>
<evidence type="ECO:0000256" key="5">
    <source>
        <dbReference type="ARBA" id="ARBA00022777"/>
    </source>
</evidence>
<dbReference type="SUPFAM" id="SSF55874">
    <property type="entry name" value="ATPase domain of HSP90 chaperone/DNA topoisomerase II/histidine kinase"/>
    <property type="match status" value="1"/>
</dbReference>
<dbReference type="OrthoDB" id="759642at2"/>
<dbReference type="SUPFAM" id="SSF158472">
    <property type="entry name" value="HAMP domain-like"/>
    <property type="match status" value="1"/>
</dbReference>
<proteinExistence type="predicted"/>
<keyword evidence="4" id="KW-0808">Transferase</keyword>
<keyword evidence="10" id="KW-1185">Reference proteome</keyword>
<keyword evidence="7" id="KW-1133">Transmembrane helix</keyword>
<dbReference type="InterPro" id="IPR003660">
    <property type="entry name" value="HAMP_dom"/>
</dbReference>
<dbReference type="PANTHER" id="PTHR34220">
    <property type="entry name" value="SENSOR HISTIDINE KINASE YPDA"/>
    <property type="match status" value="1"/>
</dbReference>
<dbReference type="GO" id="GO:0000155">
    <property type="term" value="F:phosphorelay sensor kinase activity"/>
    <property type="evidence" value="ECO:0007669"/>
    <property type="project" value="InterPro"/>
</dbReference>
<dbReference type="CDD" id="cd06225">
    <property type="entry name" value="HAMP"/>
    <property type="match status" value="1"/>
</dbReference>
<dbReference type="Pfam" id="PF00672">
    <property type="entry name" value="HAMP"/>
    <property type="match status" value="1"/>
</dbReference>
<evidence type="ECO:0000256" key="7">
    <source>
        <dbReference type="SAM" id="Phobius"/>
    </source>
</evidence>
<reference evidence="9 10" key="1">
    <citation type="submission" date="2018-12" db="EMBL/GenBank/DDBJ databases">
        <title>Bacillus ochoae sp. nov., Paenibacillus whitsoniae sp. nov., Paenibacillus spiritus sp. nov. Isolated from the Mars Exploration Rover during spacecraft assembly.</title>
        <authorList>
            <person name="Seuylemezian A."/>
            <person name="Vaishampayan P."/>
        </authorList>
    </citation>
    <scope>NUCLEOTIDE SEQUENCE [LARGE SCALE GENOMIC DNA]</scope>
    <source>
        <strain evidence="9 10">MER 54</strain>
    </source>
</reference>
<gene>
    <name evidence="9" type="ORF">EJQ19_06355</name>
</gene>
<keyword evidence="7" id="KW-0812">Transmembrane</keyword>
<dbReference type="Gene3D" id="3.30.565.10">
    <property type="entry name" value="Histidine kinase-like ATPase, C-terminal domain"/>
    <property type="match status" value="1"/>
</dbReference>
<dbReference type="SMART" id="SM00304">
    <property type="entry name" value="HAMP"/>
    <property type="match status" value="1"/>
</dbReference>
<dbReference type="GO" id="GO:0005886">
    <property type="term" value="C:plasma membrane"/>
    <property type="evidence" value="ECO:0007669"/>
    <property type="project" value="UniProtKB-SubCell"/>
</dbReference>
<name>A0A430JIN1_9BACL</name>
<evidence type="ECO:0000313" key="10">
    <source>
        <dbReference type="Proteomes" id="UP000276128"/>
    </source>
</evidence>
<feature type="domain" description="HAMP" evidence="8">
    <location>
        <begin position="305"/>
        <end position="358"/>
    </location>
</feature>
<dbReference type="InterPro" id="IPR003594">
    <property type="entry name" value="HATPase_dom"/>
</dbReference>
<accession>A0A430JIN1</accession>
<evidence type="ECO:0000313" key="9">
    <source>
        <dbReference type="EMBL" id="RTE10879.1"/>
    </source>
</evidence>
<feature type="transmembrane region" description="Helical" evidence="7">
    <location>
        <begin position="17"/>
        <end position="37"/>
    </location>
</feature>
<evidence type="ECO:0000256" key="4">
    <source>
        <dbReference type="ARBA" id="ARBA00022679"/>
    </source>
</evidence>
<organism evidence="9 10">
    <name type="scientific">Paenibacillus whitsoniae</name>
    <dbReference type="NCBI Taxonomy" id="2496558"/>
    <lineage>
        <taxon>Bacteria</taxon>
        <taxon>Bacillati</taxon>
        <taxon>Bacillota</taxon>
        <taxon>Bacilli</taxon>
        <taxon>Bacillales</taxon>
        <taxon>Paenibacillaceae</taxon>
        <taxon>Paenibacillus</taxon>
    </lineage>
</organism>
<evidence type="ECO:0000259" key="8">
    <source>
        <dbReference type="PROSITE" id="PS50885"/>
    </source>
</evidence>
<sequence>MLGIISHISWNSIRFKLVVGLLCITVPLITLLIYTNYYSIHVVHNQVAVSNKNMMSLYMKQIDNQLDDADKHVVSLAATDLDIQTFGAPESNTAYQLAKTSLNNKLSSDILSKPVDSFFVFSIPKDDLLDVFRGTITYSERTLIRNYLHPYLSSNPDFAGIHGNRWFAQKIGQGFYFFRILQIGDIYIGTWFDAGRLLTPLNFINLGKTGAALFVSDRGEPLSSTNILPDGEIDLTQGLQQYYMTGDKNDILVVGESSRMGDFSLMAVIPDDQILQHLPYLTRIITAITLGSIALLPLSLWFLRKTVLVPLKRILGTMRRIGDGHVSVRIEPFSTSDEFRMVNDTFNKMMSQIEDLKINVYEERLSKQKAELQHLQLQINPHFFMNSLNILFNLARMKNFDLIQEMTLCLMQYFRYMFRSNLSFVTLRDEIKHIQNYLRIQKLRFPQTLTCTISAPDFLTETLIPPLVIQTFVENVIKHAITMDDPIELTLDIDLDETALEPKLKVVIRDTGKGFSEEVLDEIHKGNRIIDEHGDHIGIWNVSQRLKLLYGDKARIGCYNGFPQGAVVELTLPLEPPEQKRG</sequence>
<dbReference type="EMBL" id="RXHU01000015">
    <property type="protein sequence ID" value="RTE10879.1"/>
    <property type="molecule type" value="Genomic_DNA"/>
</dbReference>
<dbReference type="PROSITE" id="PS50885">
    <property type="entry name" value="HAMP"/>
    <property type="match status" value="1"/>
</dbReference>
<dbReference type="AlphaFoldDB" id="A0A430JIN1"/>
<dbReference type="InterPro" id="IPR050640">
    <property type="entry name" value="Bact_2-comp_sensor_kinase"/>
</dbReference>
<keyword evidence="3" id="KW-0597">Phosphoprotein</keyword>
<keyword evidence="5" id="KW-0418">Kinase</keyword>
<dbReference type="Pfam" id="PF02518">
    <property type="entry name" value="HATPase_c"/>
    <property type="match status" value="1"/>
</dbReference>
<evidence type="ECO:0000256" key="1">
    <source>
        <dbReference type="ARBA" id="ARBA00004651"/>
    </source>
</evidence>
<dbReference type="InterPro" id="IPR036890">
    <property type="entry name" value="HATPase_C_sf"/>
</dbReference>
<dbReference type="RefSeq" id="WP_126140342.1">
    <property type="nucleotide sequence ID" value="NZ_RXHU01000015.1"/>
</dbReference>
<comment type="caution">
    <text evidence="9">The sequence shown here is derived from an EMBL/GenBank/DDBJ whole genome shotgun (WGS) entry which is preliminary data.</text>
</comment>
<comment type="subcellular location">
    <subcellularLocation>
        <location evidence="1">Cell membrane</location>
        <topology evidence="1">Multi-pass membrane protein</topology>
    </subcellularLocation>
</comment>
<evidence type="ECO:0000256" key="2">
    <source>
        <dbReference type="ARBA" id="ARBA00022475"/>
    </source>
</evidence>
<keyword evidence="2" id="KW-1003">Cell membrane</keyword>
<dbReference type="PANTHER" id="PTHR34220:SF7">
    <property type="entry name" value="SENSOR HISTIDINE KINASE YPDA"/>
    <property type="match status" value="1"/>
</dbReference>
<dbReference type="InterPro" id="IPR010559">
    <property type="entry name" value="Sig_transdc_His_kin_internal"/>
</dbReference>
<dbReference type="Gene3D" id="6.10.340.10">
    <property type="match status" value="1"/>
</dbReference>
<dbReference type="Proteomes" id="UP000276128">
    <property type="component" value="Unassembled WGS sequence"/>
</dbReference>
<keyword evidence="6 7" id="KW-0472">Membrane</keyword>
<dbReference type="Pfam" id="PF06580">
    <property type="entry name" value="His_kinase"/>
    <property type="match status" value="1"/>
</dbReference>